<evidence type="ECO:0000256" key="1">
    <source>
        <dbReference type="ARBA" id="ARBA00019033"/>
    </source>
</evidence>
<dbReference type="GO" id="GO:0000812">
    <property type="term" value="C:Swr1 complex"/>
    <property type="evidence" value="ECO:0007669"/>
    <property type="project" value="TreeGrafter"/>
</dbReference>
<feature type="compositionally biased region" description="Low complexity" evidence="3">
    <location>
        <begin position="127"/>
        <end position="145"/>
    </location>
</feature>
<feature type="compositionally biased region" description="Basic and acidic residues" evidence="3">
    <location>
        <begin position="77"/>
        <end position="92"/>
    </location>
</feature>
<dbReference type="Pfam" id="PF07572">
    <property type="entry name" value="BCNT"/>
    <property type="match status" value="1"/>
</dbReference>
<dbReference type="EMBL" id="JAXCGZ010011395">
    <property type="protein sequence ID" value="KAK7074991.1"/>
    <property type="molecule type" value="Genomic_DNA"/>
</dbReference>
<evidence type="ECO:0000256" key="2">
    <source>
        <dbReference type="ARBA" id="ARBA00030244"/>
    </source>
</evidence>
<accession>A0AAN8ZZW1</accession>
<proteinExistence type="predicted"/>
<feature type="region of interest" description="Disordered" evidence="3">
    <location>
        <begin position="176"/>
        <end position="215"/>
    </location>
</feature>
<evidence type="ECO:0000313" key="5">
    <source>
        <dbReference type="EMBL" id="KAK7074991.1"/>
    </source>
</evidence>
<feature type="compositionally biased region" description="Acidic residues" evidence="3">
    <location>
        <begin position="1"/>
        <end position="41"/>
    </location>
</feature>
<keyword evidence="6" id="KW-1185">Reference proteome</keyword>
<organism evidence="5 6">
    <name type="scientific">Halocaridina rubra</name>
    <name type="common">Hawaiian red shrimp</name>
    <dbReference type="NCBI Taxonomy" id="373956"/>
    <lineage>
        <taxon>Eukaryota</taxon>
        <taxon>Metazoa</taxon>
        <taxon>Ecdysozoa</taxon>
        <taxon>Arthropoda</taxon>
        <taxon>Crustacea</taxon>
        <taxon>Multicrustacea</taxon>
        <taxon>Malacostraca</taxon>
        <taxon>Eumalacostraca</taxon>
        <taxon>Eucarida</taxon>
        <taxon>Decapoda</taxon>
        <taxon>Pleocyemata</taxon>
        <taxon>Caridea</taxon>
        <taxon>Atyoidea</taxon>
        <taxon>Atyidae</taxon>
        <taxon>Halocaridina</taxon>
    </lineage>
</organism>
<comment type="caution">
    <text evidence="5">The sequence shown here is derived from an EMBL/GenBank/DDBJ whole genome shotgun (WGS) entry which is preliminary data.</text>
</comment>
<feature type="region of interest" description="Disordered" evidence="3">
    <location>
        <begin position="1"/>
        <end position="92"/>
    </location>
</feature>
<reference evidence="5 6" key="1">
    <citation type="submission" date="2023-11" db="EMBL/GenBank/DDBJ databases">
        <title>Halocaridina rubra genome assembly.</title>
        <authorList>
            <person name="Smith C."/>
        </authorList>
    </citation>
    <scope>NUCLEOTIDE SEQUENCE [LARGE SCALE GENOMIC DNA]</scope>
    <source>
        <strain evidence="5">EP-1</strain>
        <tissue evidence="5">Whole</tissue>
    </source>
</reference>
<dbReference type="PANTHER" id="PTHR48407">
    <property type="entry name" value="CRANIOFACIAL DEVELOPMENT PROTEIN 1"/>
    <property type="match status" value="1"/>
</dbReference>
<dbReference type="InterPro" id="IPR011421">
    <property type="entry name" value="BCNT-C"/>
</dbReference>
<evidence type="ECO:0000259" key="4">
    <source>
        <dbReference type="PROSITE" id="PS51279"/>
    </source>
</evidence>
<dbReference type="InterPro" id="IPR027124">
    <property type="entry name" value="Swc5/CFDP1/2"/>
</dbReference>
<feature type="domain" description="BCNT-C" evidence="4">
    <location>
        <begin position="205"/>
        <end position="286"/>
    </location>
</feature>
<evidence type="ECO:0000313" key="6">
    <source>
        <dbReference type="Proteomes" id="UP001381693"/>
    </source>
</evidence>
<sequence>MLQEEEYDSDTSDEDFVPEGVESEDEALSEEEDAGSEENDNEGTKATGNVKKKKTGKTKKKNPLLSKLNDNEADTPSNKEENAAVDEEKEKAKAEDLWADFLADVDDKPAAPQKPKSSSWASLLGNKKSTTSTKPTTATKPSAAASKKEEEEEESSPQTVKITKVFEFAGEEVRVEKEVDANSSEAKLALVSPTKGNSQERSTGTKRPGGLSNIMGLLENKKPKLSTLEKTKLDWSNFKSEEGIDEELESHKKSKHGYLDKQAFLERADVRQFEIERSLRMSKRSNR</sequence>
<dbReference type="PANTHER" id="PTHR48407:SF1">
    <property type="entry name" value="CRANIOFACIAL DEVELOPMENT PROTEIN 1"/>
    <property type="match status" value="1"/>
</dbReference>
<feature type="region of interest" description="Disordered" evidence="3">
    <location>
        <begin position="104"/>
        <end position="159"/>
    </location>
</feature>
<gene>
    <name evidence="5" type="primary">CFDP1</name>
    <name evidence="5" type="ORF">SK128_010632</name>
</gene>
<feature type="compositionally biased region" description="Basic residues" evidence="3">
    <location>
        <begin position="50"/>
        <end position="62"/>
    </location>
</feature>
<protein>
    <recommendedName>
        <fullName evidence="1">Craniofacial development protein 1</fullName>
    </recommendedName>
    <alternativeName>
        <fullName evidence="2">Bucentaur</fullName>
    </alternativeName>
</protein>
<evidence type="ECO:0000256" key="3">
    <source>
        <dbReference type="SAM" id="MobiDB-lite"/>
    </source>
</evidence>
<dbReference type="AlphaFoldDB" id="A0AAN8ZZW1"/>
<dbReference type="PROSITE" id="PS51279">
    <property type="entry name" value="BCNT_C"/>
    <property type="match status" value="1"/>
</dbReference>
<dbReference type="Proteomes" id="UP001381693">
    <property type="component" value="Unassembled WGS sequence"/>
</dbReference>
<name>A0AAN8ZZW1_HALRR</name>